<keyword evidence="3" id="KW-0326">Glycosidase</keyword>
<dbReference type="InterPro" id="IPR032091">
    <property type="entry name" value="Malt_amylase-like_C"/>
</dbReference>
<feature type="domain" description="Glycosyl hydrolase family 13 catalytic" evidence="5">
    <location>
        <begin position="47"/>
        <end position="445"/>
    </location>
</feature>
<reference evidence="6 8" key="1">
    <citation type="submission" date="2018-08" db="EMBL/GenBank/DDBJ databases">
        <title>Proposal of Muricauda 72 sp.nov. and Muricauda NH166 sp.nov., isolated from seawater.</title>
        <authorList>
            <person name="Cheng H."/>
            <person name="Wu Y.-H."/>
            <person name="Guo L.-L."/>
            <person name="Xu X.-W."/>
        </authorList>
    </citation>
    <scope>NUCLEOTIDE SEQUENCE [LARGE SCALE GENOMIC DNA]</scope>
    <source>
        <strain evidence="6 8">72</strain>
    </source>
</reference>
<dbReference type="Proteomes" id="UP000266691">
    <property type="component" value="Unassembled WGS sequence"/>
</dbReference>
<dbReference type="Pfam" id="PF16657">
    <property type="entry name" value="Malt_amylase_C"/>
    <property type="match status" value="1"/>
</dbReference>
<dbReference type="InterPro" id="IPR006047">
    <property type="entry name" value="GH13_cat_dom"/>
</dbReference>
<accession>A0A3A1NKG7</accession>
<evidence type="ECO:0000256" key="4">
    <source>
        <dbReference type="SAM" id="SignalP"/>
    </source>
</evidence>
<sequence length="582" mass="67485">MKRSSIRWVICLFIALGVANSCKQNNNPQTTTSVQNAEWWKEAIVYQIYPRSFKDSDGDGVGDLKGIIEKLDYIKSLGVTAVWLNPIYSSPNADNGYDVSDYRGIMEEFGTMEDFDALLTGMHERDIKLVMDIVVNHSSDEHEWFKQSRSSRDNPYRDYYHWWPAEKGEPPYRYSLFDAKGNAWQYDSLTNAYYLHYFAKQQPDLNWSNPKMRHEVYDIMKFWADKGVDGFRLDAFQFAAKDTTYPKFPDGFEKDFIQYYAMQDRLHDYLREMNQEVFSKYDVMSVAEGAGRNFDDAHKLVDRDRKELNMAYAFEGVDIPKYEGYELATMKEVFSKWDKEFAKDGWLSIFLANHDQARMVSRWGNDTEAYRSASAKLLNTFIMSMRGTPYCYYGDELGMTNIDFDTITQYQDIAALNGYQKALSEGEDMDLFMKKLNFGSRDNGRTPMQWNDSENAGFTLGTPWLPVNPKYVDINVQKENSNPSSVLNHFRELTTLRKQNPVLVYGSYELLAPEHPSIYAYTRTLEGKTLLTLLNFSKESADITLETGWAKSPVLINNYNDLQIIDDSIKMEPFQAVILNIN</sequence>
<dbReference type="InterPro" id="IPR045857">
    <property type="entry name" value="O16G_dom_2"/>
</dbReference>
<dbReference type="Gene3D" id="3.20.20.80">
    <property type="entry name" value="Glycosidases"/>
    <property type="match status" value="1"/>
</dbReference>
<feature type="chain" id="PRO_5017402331" evidence="4">
    <location>
        <begin position="24"/>
        <end position="582"/>
    </location>
</feature>
<dbReference type="NCBIfam" id="NF008183">
    <property type="entry name" value="PRK10933.1"/>
    <property type="match status" value="1"/>
</dbReference>
<keyword evidence="4" id="KW-0732">Signal</keyword>
<dbReference type="Gene3D" id="2.60.40.1180">
    <property type="entry name" value="Golgi alpha-mannosidase II"/>
    <property type="match status" value="1"/>
</dbReference>
<dbReference type="OrthoDB" id="9806009at2"/>
<dbReference type="GO" id="GO:0009313">
    <property type="term" value="P:oligosaccharide catabolic process"/>
    <property type="evidence" value="ECO:0007669"/>
    <property type="project" value="TreeGrafter"/>
</dbReference>
<organism evidence="6 8">
    <name type="scientific">Flagellimonas pelagia</name>
    <dbReference type="NCBI Taxonomy" id="2306998"/>
    <lineage>
        <taxon>Bacteria</taxon>
        <taxon>Pseudomonadati</taxon>
        <taxon>Bacteroidota</taxon>
        <taxon>Flavobacteriia</taxon>
        <taxon>Flavobacteriales</taxon>
        <taxon>Flavobacteriaceae</taxon>
        <taxon>Flagellimonas</taxon>
    </lineage>
</organism>
<comment type="similarity">
    <text evidence="1">Belongs to the glycosyl hydrolase 13 family.</text>
</comment>
<dbReference type="SMART" id="SM00642">
    <property type="entry name" value="Aamy"/>
    <property type="match status" value="1"/>
</dbReference>
<evidence type="ECO:0000313" key="9">
    <source>
        <dbReference type="Proteomes" id="UP000321621"/>
    </source>
</evidence>
<dbReference type="Pfam" id="PF00128">
    <property type="entry name" value="Alpha-amylase"/>
    <property type="match status" value="1"/>
</dbReference>
<reference evidence="7 9" key="2">
    <citation type="submission" date="2019-07" db="EMBL/GenBank/DDBJ databases">
        <title>Draft genome of two Muricauda strains isolated from deep sea.</title>
        <authorList>
            <person name="Sun C."/>
        </authorList>
    </citation>
    <scope>NUCLEOTIDE SEQUENCE [LARGE SCALE GENOMIC DNA]</scope>
    <source>
        <strain evidence="7 9">72</strain>
    </source>
</reference>
<dbReference type="EMBL" id="VNWK01000012">
    <property type="protein sequence ID" value="TXJ98943.1"/>
    <property type="molecule type" value="Genomic_DNA"/>
</dbReference>
<dbReference type="InterPro" id="IPR013780">
    <property type="entry name" value="Glyco_hydro_b"/>
</dbReference>
<evidence type="ECO:0000256" key="2">
    <source>
        <dbReference type="ARBA" id="ARBA00022801"/>
    </source>
</evidence>
<evidence type="ECO:0000313" key="6">
    <source>
        <dbReference type="EMBL" id="RIV46243.1"/>
    </source>
</evidence>
<dbReference type="EMBL" id="QXFI01000012">
    <property type="protein sequence ID" value="RIV46243.1"/>
    <property type="molecule type" value="Genomic_DNA"/>
</dbReference>
<evidence type="ECO:0000313" key="7">
    <source>
        <dbReference type="EMBL" id="TXJ98943.1"/>
    </source>
</evidence>
<dbReference type="CDD" id="cd11333">
    <property type="entry name" value="AmyAc_SI_OligoGlu_DGase"/>
    <property type="match status" value="1"/>
</dbReference>
<proteinExistence type="inferred from homology"/>
<keyword evidence="2" id="KW-0378">Hydrolase</keyword>
<dbReference type="Proteomes" id="UP000321621">
    <property type="component" value="Unassembled WGS sequence"/>
</dbReference>
<dbReference type="FunFam" id="3.20.20.80:FF:000064">
    <property type="entry name" value="Oligo-1,6-glucosidase"/>
    <property type="match status" value="2"/>
</dbReference>
<evidence type="ECO:0000259" key="5">
    <source>
        <dbReference type="SMART" id="SM00642"/>
    </source>
</evidence>
<dbReference type="SUPFAM" id="SSF51445">
    <property type="entry name" value="(Trans)glycosidases"/>
    <property type="match status" value="1"/>
</dbReference>
<dbReference type="SUPFAM" id="SSF51011">
    <property type="entry name" value="Glycosyl hydrolase domain"/>
    <property type="match status" value="1"/>
</dbReference>
<evidence type="ECO:0000313" key="8">
    <source>
        <dbReference type="Proteomes" id="UP000266691"/>
    </source>
</evidence>
<dbReference type="Gene3D" id="3.90.400.10">
    <property type="entry name" value="Oligo-1,6-glucosidase, Domain 2"/>
    <property type="match status" value="1"/>
</dbReference>
<dbReference type="FunFam" id="2.60.40.1180:FF:000007">
    <property type="entry name" value="Sucrose isomerase"/>
    <property type="match status" value="1"/>
</dbReference>
<dbReference type="AlphaFoldDB" id="A0A3A1NKG7"/>
<dbReference type="RefSeq" id="WP_119646287.1">
    <property type="nucleotide sequence ID" value="NZ_QXFI01000012.1"/>
</dbReference>
<comment type="caution">
    <text evidence="6">The sequence shown here is derived from an EMBL/GenBank/DDBJ whole genome shotgun (WGS) entry which is preliminary data.</text>
</comment>
<name>A0A3A1NKG7_9FLAO</name>
<keyword evidence="9" id="KW-1185">Reference proteome</keyword>
<dbReference type="PANTHER" id="PTHR10357">
    <property type="entry name" value="ALPHA-AMYLASE FAMILY MEMBER"/>
    <property type="match status" value="1"/>
</dbReference>
<dbReference type="PANTHER" id="PTHR10357:SF179">
    <property type="entry name" value="NEUTRAL AND BASIC AMINO ACID TRANSPORT PROTEIN RBAT"/>
    <property type="match status" value="1"/>
</dbReference>
<evidence type="ECO:0000256" key="1">
    <source>
        <dbReference type="ARBA" id="ARBA00008061"/>
    </source>
</evidence>
<dbReference type="GO" id="GO:0004556">
    <property type="term" value="F:alpha-amylase activity"/>
    <property type="evidence" value="ECO:0007669"/>
    <property type="project" value="TreeGrafter"/>
</dbReference>
<feature type="signal peptide" evidence="4">
    <location>
        <begin position="1"/>
        <end position="23"/>
    </location>
</feature>
<evidence type="ECO:0000256" key="3">
    <source>
        <dbReference type="ARBA" id="ARBA00023295"/>
    </source>
</evidence>
<dbReference type="InterPro" id="IPR017853">
    <property type="entry name" value="GH"/>
</dbReference>
<protein>
    <submittedName>
        <fullName evidence="6">Alpha-glucosidase</fullName>
    </submittedName>
</protein>
<gene>
    <name evidence="6" type="ORF">D2V05_04190</name>
    <name evidence="7" type="ORF">FQ017_04160</name>
</gene>